<dbReference type="CDD" id="cd19941">
    <property type="entry name" value="TIL"/>
    <property type="match status" value="1"/>
</dbReference>
<sequence length="146" mass="16338">MDFSKTKLLPYDIPGYRLPAKASGHFRHFVKNGLALVEQKVQKMALRVAVFFLVFPSMMSSFSLTSGIEPFFAKPGFEGSVKCGAFEEFRRCGPTCKPSCDTLREEVCCEVACVTGCFCVDGFILERKDGPPNCIPLHQCREYSLF</sequence>
<evidence type="ECO:0000313" key="2">
    <source>
        <dbReference type="EMBL" id="GFS78832.1"/>
    </source>
</evidence>
<organism evidence="2 3">
    <name type="scientific">Nephila pilipes</name>
    <name type="common">Giant wood spider</name>
    <name type="synonym">Nephila maculata</name>
    <dbReference type="NCBI Taxonomy" id="299642"/>
    <lineage>
        <taxon>Eukaryota</taxon>
        <taxon>Metazoa</taxon>
        <taxon>Ecdysozoa</taxon>
        <taxon>Arthropoda</taxon>
        <taxon>Chelicerata</taxon>
        <taxon>Arachnida</taxon>
        <taxon>Araneae</taxon>
        <taxon>Araneomorphae</taxon>
        <taxon>Entelegynae</taxon>
        <taxon>Araneoidea</taxon>
        <taxon>Nephilidae</taxon>
        <taxon>Nephila</taxon>
    </lineage>
</organism>
<accession>A0A8X6MUQ6</accession>
<dbReference type="OrthoDB" id="6236007at2759"/>
<comment type="caution">
    <text evidence="2">The sequence shown here is derived from an EMBL/GenBank/DDBJ whole genome shotgun (WGS) entry which is preliminary data.</text>
</comment>
<evidence type="ECO:0000313" key="3">
    <source>
        <dbReference type="Proteomes" id="UP000887013"/>
    </source>
</evidence>
<dbReference type="SUPFAM" id="SSF57567">
    <property type="entry name" value="Serine protease inhibitors"/>
    <property type="match status" value="1"/>
</dbReference>
<protein>
    <recommendedName>
        <fullName evidence="1">TIL domain-containing protein</fullName>
    </recommendedName>
</protein>
<dbReference type="Gene3D" id="2.10.25.10">
    <property type="entry name" value="Laminin"/>
    <property type="match status" value="1"/>
</dbReference>
<evidence type="ECO:0000259" key="1">
    <source>
        <dbReference type="Pfam" id="PF01826"/>
    </source>
</evidence>
<dbReference type="Proteomes" id="UP000887013">
    <property type="component" value="Unassembled WGS sequence"/>
</dbReference>
<feature type="domain" description="TIL" evidence="1">
    <location>
        <begin position="83"/>
        <end position="140"/>
    </location>
</feature>
<name>A0A8X6MUQ6_NEPPI</name>
<dbReference type="InterPro" id="IPR036084">
    <property type="entry name" value="Ser_inhib-like_sf"/>
</dbReference>
<proteinExistence type="predicted"/>
<dbReference type="InterPro" id="IPR002919">
    <property type="entry name" value="TIL_dom"/>
</dbReference>
<keyword evidence="3" id="KW-1185">Reference proteome</keyword>
<dbReference type="AlphaFoldDB" id="A0A8X6MUQ6"/>
<dbReference type="EMBL" id="BMAW01051129">
    <property type="protein sequence ID" value="GFS78832.1"/>
    <property type="molecule type" value="Genomic_DNA"/>
</dbReference>
<gene>
    <name evidence="2" type="ORF">NPIL_325541</name>
</gene>
<reference evidence="2" key="1">
    <citation type="submission" date="2020-08" db="EMBL/GenBank/DDBJ databases">
        <title>Multicomponent nature underlies the extraordinary mechanical properties of spider dragline silk.</title>
        <authorList>
            <person name="Kono N."/>
            <person name="Nakamura H."/>
            <person name="Mori M."/>
            <person name="Yoshida Y."/>
            <person name="Ohtoshi R."/>
            <person name="Malay A.D."/>
            <person name="Moran D.A.P."/>
            <person name="Tomita M."/>
            <person name="Numata K."/>
            <person name="Arakawa K."/>
        </authorList>
    </citation>
    <scope>NUCLEOTIDE SEQUENCE</scope>
</reference>
<dbReference type="Pfam" id="PF01826">
    <property type="entry name" value="TIL"/>
    <property type="match status" value="1"/>
</dbReference>